<evidence type="ECO:0000313" key="2">
    <source>
        <dbReference type="EMBL" id="KAJ9543936.1"/>
    </source>
</evidence>
<keyword evidence="3" id="KW-1185">Reference proteome</keyword>
<organism evidence="2 3">
    <name type="scientific">Centaurea solstitialis</name>
    <name type="common">yellow star-thistle</name>
    <dbReference type="NCBI Taxonomy" id="347529"/>
    <lineage>
        <taxon>Eukaryota</taxon>
        <taxon>Viridiplantae</taxon>
        <taxon>Streptophyta</taxon>
        <taxon>Embryophyta</taxon>
        <taxon>Tracheophyta</taxon>
        <taxon>Spermatophyta</taxon>
        <taxon>Magnoliopsida</taxon>
        <taxon>eudicotyledons</taxon>
        <taxon>Gunneridae</taxon>
        <taxon>Pentapetalae</taxon>
        <taxon>asterids</taxon>
        <taxon>campanulids</taxon>
        <taxon>Asterales</taxon>
        <taxon>Asteraceae</taxon>
        <taxon>Carduoideae</taxon>
        <taxon>Cardueae</taxon>
        <taxon>Centaureinae</taxon>
        <taxon>Centaurea</taxon>
    </lineage>
</organism>
<dbReference type="EMBL" id="JARYMX010000006">
    <property type="protein sequence ID" value="KAJ9543936.1"/>
    <property type="molecule type" value="Genomic_DNA"/>
</dbReference>
<comment type="caution">
    <text evidence="2">The sequence shown here is derived from an EMBL/GenBank/DDBJ whole genome shotgun (WGS) entry which is preliminary data.</text>
</comment>
<dbReference type="Proteomes" id="UP001172457">
    <property type="component" value="Chromosome 6"/>
</dbReference>
<keyword evidence="1" id="KW-0175">Coiled coil</keyword>
<proteinExistence type="predicted"/>
<gene>
    <name evidence="2" type="ORF">OSB04_023643</name>
</gene>
<evidence type="ECO:0000313" key="3">
    <source>
        <dbReference type="Proteomes" id="UP001172457"/>
    </source>
</evidence>
<feature type="coiled-coil region" evidence="1">
    <location>
        <begin position="241"/>
        <end position="314"/>
    </location>
</feature>
<protein>
    <submittedName>
        <fullName evidence="2">Uncharacterized protein</fullName>
    </submittedName>
</protein>
<dbReference type="AlphaFoldDB" id="A0AA38WD52"/>
<name>A0AA38WD52_9ASTR</name>
<sequence>MSRIERVKETPAYIESQEATGEIDLPLGFVKPSDYATGSTRAYTALIKQNNTLLYLVLGKSRFITDLAVSVASINKELAALRKIEAAPVNLERSIGDLSKRIDKIRITDSEPAKPTHGEEMNTRPPLEWVQGSYSKNFHPGSPSDIHKPLSMAGSWIPSKELPPLSKECIHDWHENILTSYVLCHFCGILTTEISRVHCARCKVTTCALCAQNYLKRPFKAKGTAKRPEQKVADEQQTETIKLLMEKEEELARRIEAAAKERQNFESEKQKFVTEGQSLIMQMAKKEEEMIKDLARKEEKIKRLKETLRHYKERWTVPPSCDKAAKGTEGSGEPSGSTYQVANKVKAILDTGATSCFISHKMVPDEALEPTFGSVRIHGLNSIQSSASKLREGDLVINGSRFPIPMVYVLDVSLNDNIQMLLGSLQGGVLIKGNEITLYRGDTDT</sequence>
<dbReference type="Gene3D" id="2.40.70.10">
    <property type="entry name" value="Acid Proteases"/>
    <property type="match status" value="1"/>
</dbReference>
<dbReference type="InterPro" id="IPR021109">
    <property type="entry name" value="Peptidase_aspartic_dom_sf"/>
</dbReference>
<reference evidence="2" key="1">
    <citation type="submission" date="2023-03" db="EMBL/GenBank/DDBJ databases">
        <title>Chromosome-scale reference genome and RAD-based genetic map of yellow starthistle (Centaurea solstitialis) reveal putative structural variation and QTLs associated with invader traits.</title>
        <authorList>
            <person name="Reatini B."/>
            <person name="Cang F.A."/>
            <person name="Jiang Q."/>
            <person name="Mckibben M.T.W."/>
            <person name="Barker M.S."/>
            <person name="Rieseberg L.H."/>
            <person name="Dlugosch K.M."/>
        </authorList>
    </citation>
    <scope>NUCLEOTIDE SEQUENCE</scope>
    <source>
        <strain evidence="2">CAN-66</strain>
        <tissue evidence="2">Leaf</tissue>
    </source>
</reference>
<dbReference type="Pfam" id="PF13650">
    <property type="entry name" value="Asp_protease_2"/>
    <property type="match status" value="1"/>
</dbReference>
<accession>A0AA38WD52</accession>
<evidence type="ECO:0000256" key="1">
    <source>
        <dbReference type="SAM" id="Coils"/>
    </source>
</evidence>